<dbReference type="InterPro" id="IPR024775">
    <property type="entry name" value="DinB-like"/>
</dbReference>
<dbReference type="OrthoDB" id="9793216at2"/>
<dbReference type="STRING" id="1075417.SAMN05421823_102567"/>
<name>A0A1G9BCX0_9BACT</name>
<accession>A0A1G9BCX0</accession>
<dbReference type="RefSeq" id="WP_089680328.1">
    <property type="nucleotide sequence ID" value="NZ_FNFO01000002.1"/>
</dbReference>
<proteinExistence type="predicted"/>
<dbReference type="Gene3D" id="1.20.120.450">
    <property type="entry name" value="dinb family like domain"/>
    <property type="match status" value="1"/>
</dbReference>
<dbReference type="Pfam" id="PF12867">
    <property type="entry name" value="DinB_2"/>
    <property type="match status" value="1"/>
</dbReference>
<protein>
    <submittedName>
        <fullName evidence="2">DinB superfamily protein</fullName>
    </submittedName>
</protein>
<gene>
    <name evidence="2" type="ORF">SAMN05421823_102567</name>
</gene>
<dbReference type="EMBL" id="FNFO01000002">
    <property type="protein sequence ID" value="SDK36705.1"/>
    <property type="molecule type" value="Genomic_DNA"/>
</dbReference>
<keyword evidence="3" id="KW-1185">Reference proteome</keyword>
<dbReference type="InterPro" id="IPR034660">
    <property type="entry name" value="DinB/YfiT-like"/>
</dbReference>
<evidence type="ECO:0000313" key="2">
    <source>
        <dbReference type="EMBL" id="SDK36705.1"/>
    </source>
</evidence>
<feature type="domain" description="DinB-like" evidence="1">
    <location>
        <begin position="12"/>
        <end position="145"/>
    </location>
</feature>
<dbReference type="Proteomes" id="UP000198510">
    <property type="component" value="Unassembled WGS sequence"/>
</dbReference>
<dbReference type="SUPFAM" id="SSF109854">
    <property type="entry name" value="DinB/YfiT-like putative metalloenzymes"/>
    <property type="match status" value="1"/>
</dbReference>
<evidence type="ECO:0000259" key="1">
    <source>
        <dbReference type="Pfam" id="PF12867"/>
    </source>
</evidence>
<dbReference type="AlphaFoldDB" id="A0A1G9BCX0"/>
<evidence type="ECO:0000313" key="3">
    <source>
        <dbReference type="Proteomes" id="UP000198510"/>
    </source>
</evidence>
<sequence length="148" mass="17388">MHPTEEIIDLINRSLQSFQTIPEEAWSAKKSPTVWSKRELLGHLIDSAMNNLRRFVVSQYEPAPHVVYDQEAWVALQDYQHADTQELILLWQLLNQQLVRTVNRISDEQMLLTCNTSKEGAPELRTLHYLVEDYVVHLKHHLQQLAHR</sequence>
<organism evidence="2 3">
    <name type="scientific">Catalinimonas alkaloidigena</name>
    <dbReference type="NCBI Taxonomy" id="1075417"/>
    <lineage>
        <taxon>Bacteria</taxon>
        <taxon>Pseudomonadati</taxon>
        <taxon>Bacteroidota</taxon>
        <taxon>Cytophagia</taxon>
        <taxon>Cytophagales</taxon>
        <taxon>Catalimonadaceae</taxon>
        <taxon>Catalinimonas</taxon>
    </lineage>
</organism>
<reference evidence="2 3" key="1">
    <citation type="submission" date="2016-10" db="EMBL/GenBank/DDBJ databases">
        <authorList>
            <person name="de Groot N.N."/>
        </authorList>
    </citation>
    <scope>NUCLEOTIDE SEQUENCE [LARGE SCALE GENOMIC DNA]</scope>
    <source>
        <strain evidence="2 3">DSM 25186</strain>
    </source>
</reference>